<dbReference type="OrthoDB" id="484513at2"/>
<evidence type="ECO:0000313" key="2">
    <source>
        <dbReference type="EMBL" id="SMO45543.1"/>
    </source>
</evidence>
<dbReference type="RefSeq" id="WP_142453233.1">
    <property type="nucleotide sequence ID" value="NZ_FXTP01000002.1"/>
</dbReference>
<dbReference type="Proteomes" id="UP000317557">
    <property type="component" value="Unassembled WGS sequence"/>
</dbReference>
<dbReference type="Pfam" id="PF18734">
    <property type="entry name" value="HEPN_AbiU2"/>
    <property type="match status" value="1"/>
</dbReference>
<name>A0A521BEP3_9BACT</name>
<feature type="domain" description="HEPN AbiU2-like" evidence="1">
    <location>
        <begin position="9"/>
        <end position="209"/>
    </location>
</feature>
<keyword evidence="3" id="KW-1185">Reference proteome</keyword>
<dbReference type="AlphaFoldDB" id="A0A521BEP3"/>
<dbReference type="EMBL" id="FXTP01000002">
    <property type="protein sequence ID" value="SMO45543.1"/>
    <property type="molecule type" value="Genomic_DNA"/>
</dbReference>
<organism evidence="2 3">
    <name type="scientific">Gracilimonas mengyeensis</name>
    <dbReference type="NCBI Taxonomy" id="1302730"/>
    <lineage>
        <taxon>Bacteria</taxon>
        <taxon>Pseudomonadati</taxon>
        <taxon>Balneolota</taxon>
        <taxon>Balneolia</taxon>
        <taxon>Balneolales</taxon>
        <taxon>Balneolaceae</taxon>
        <taxon>Gracilimonas</taxon>
    </lineage>
</organism>
<evidence type="ECO:0000259" key="1">
    <source>
        <dbReference type="Pfam" id="PF18734"/>
    </source>
</evidence>
<evidence type="ECO:0000313" key="3">
    <source>
        <dbReference type="Proteomes" id="UP000317557"/>
    </source>
</evidence>
<dbReference type="InterPro" id="IPR040704">
    <property type="entry name" value="HEPN_AbiU2"/>
</dbReference>
<reference evidence="2 3" key="1">
    <citation type="submission" date="2017-05" db="EMBL/GenBank/DDBJ databases">
        <authorList>
            <person name="Varghese N."/>
            <person name="Submissions S."/>
        </authorList>
    </citation>
    <scope>NUCLEOTIDE SEQUENCE [LARGE SCALE GENOMIC DNA]</scope>
    <source>
        <strain evidence="2 3">DSM 21985</strain>
    </source>
</reference>
<protein>
    <recommendedName>
        <fullName evidence="1">HEPN AbiU2-like domain-containing protein</fullName>
    </recommendedName>
</protein>
<accession>A0A521BEP3</accession>
<proteinExistence type="predicted"/>
<gene>
    <name evidence="2" type="ORF">SAMN06265219_102226</name>
</gene>
<sequence length="226" mass="26891">MPFRINSSEEFERLLEGIADDLVHAKIHFRLHQDLSKSIKEYEREFNESRTFWFLTFRAQYDACVFRLCRAYDQNDSALHLNNWLKIISRNIKLFEVDEFRTRLKDNTFVESLAVNVKKPNIEQLKKDIKATSNKNSLVKKLTILRNNIFAHRNAKLTMDNRNILEERPIKTGEIEKLLDQGIEILNRYSKLFKALSYSTQIVGHDDYKYVLEAIKKDIKRFETRS</sequence>